<comment type="caution">
    <text evidence="1">The sequence shown here is derived from an EMBL/GenBank/DDBJ whole genome shotgun (WGS) entry which is preliminary data.</text>
</comment>
<proteinExistence type="predicted"/>
<gene>
    <name evidence="1" type="ORF">ENS56_03825</name>
</gene>
<name>A0A832G6H0_9BACT</name>
<evidence type="ECO:0000313" key="1">
    <source>
        <dbReference type="EMBL" id="HGT47140.1"/>
    </source>
</evidence>
<accession>A0A832G6H0</accession>
<sequence length="1157" mass="132796">MKRRNFSLTIFILSLIFFSEIHPQISKNTFLATDTLRINFENKYFISQVSIIPNTETILLKDRVLEKNEYQFFYDDGYFRLSDTLSYSIFDTLVISYLSYNLGLKKEYKRRSLVAKFDEQTGDTLQIVRTEVSPFSTESIFGTGIQKSGTIVRGFTVGTTKDFSLNSGLRLQLSGKLSDEIEIVAALTDENTPIQPEGNTERLEELDKVFIQVKHPNAIGTFGDYQLQQRFGEFGIIDRKFQGLMGEFSYENTSAFISIASSRGKFNTNNFNGQDGVQGPYRLNGVNNERDIIIIAGTEKVFLDGVEMKRGENNDYTIEYSNATITFTPNRLITSASRISVDFEYTDRQYSRNFFGAGVISSLFNNKLKFGFEYLREGDNQDSPIDISLSESDKEILSQAGDDRNKAVKSGVRLAEPDSLGIVRGIYSKVDTLINGNIFSYYVYNPGDSSSIFNVSFSYVGEGNGDYVRESLGVYRFVGIGNGGYLPIIFLPIPQLKQLGAITLTANIIENLDINFDYAGSIWDKNRFSALDENDNFGYAANFSMRLKPSSIQIGNVKLGKAGLSYRERFIEKRFTSFDRFNDVEFNRYYNTTAASEKENESLREIGLTLIPIDELRINSTAGFLKKGDSFTSDRFNNLLKFSDGTNFNLEYNLDYVSTSNKFINSNWFRHRGNAFFQVWHFKPGIDFLAEDKTDKRTASDSLLNGSLKYFELIPFIEIVEFEGIKFLTRHSFREDYFPINGILYKESLSRTNSFEINYRGTKEFTSALNLSIRNKNFTDEFKQLGNLDNQSIVVRSQSKFSLWDPLLKGDLFYEVSTQKSARLQKVFVRVEQGTGNFKYLGDLNNNGIADENEFEPTTFDGDYIQVTIPTDQLFPVIDLKTSTRWKTNFSKLFNERNFISTAIRAISSETLWRIEENSKETKYSNVYLLRLSTFQNEATTIRGSNLFQQDFFLFENEQDLSFRFRFIQRTNLNEFSGGFERGYFRERSLRIKFKMVEEISNQTDLSNTNDNLSAQANSNRIRRVNSNFITSDFSYRPSRTIEVGFKIRVGRNEDTYPAQPTIIDINGQAIRFNLSFLGFGRLRIEVERNELLANTTQNFIPFEITGGNQIGKNYFWRVNFDYKLSSNLQTTVSYDGRLQGSSKTIHTMRAEARAFF</sequence>
<dbReference type="AlphaFoldDB" id="A0A832G6H0"/>
<dbReference type="EMBL" id="DSVI01000004">
    <property type="protein sequence ID" value="HGT47140.1"/>
    <property type="molecule type" value="Genomic_DNA"/>
</dbReference>
<organism evidence="1">
    <name type="scientific">Ignavibacterium album</name>
    <dbReference type="NCBI Taxonomy" id="591197"/>
    <lineage>
        <taxon>Bacteria</taxon>
        <taxon>Pseudomonadati</taxon>
        <taxon>Ignavibacteriota</taxon>
        <taxon>Ignavibacteria</taxon>
        <taxon>Ignavibacteriales</taxon>
        <taxon>Ignavibacteriaceae</taxon>
        <taxon>Ignavibacterium</taxon>
    </lineage>
</organism>
<protein>
    <submittedName>
        <fullName evidence="1">Uncharacterized protein</fullName>
    </submittedName>
</protein>
<reference evidence="1" key="1">
    <citation type="journal article" date="2020" name="mSystems">
        <title>Genome- and Community-Level Interaction Insights into Carbon Utilization and Element Cycling Functions of Hydrothermarchaeota in Hydrothermal Sediment.</title>
        <authorList>
            <person name="Zhou Z."/>
            <person name="Liu Y."/>
            <person name="Xu W."/>
            <person name="Pan J."/>
            <person name="Luo Z.H."/>
            <person name="Li M."/>
        </authorList>
    </citation>
    <scope>NUCLEOTIDE SEQUENCE [LARGE SCALE GENOMIC DNA]</scope>
    <source>
        <strain evidence="1">SpSt-500</strain>
    </source>
</reference>